<organism evidence="12 13">
    <name type="scientific">Aerococcus kribbianus</name>
    <dbReference type="NCBI Taxonomy" id="2999064"/>
    <lineage>
        <taxon>Bacteria</taxon>
        <taxon>Bacillati</taxon>
        <taxon>Bacillota</taxon>
        <taxon>Bacilli</taxon>
        <taxon>Lactobacillales</taxon>
        <taxon>Aerococcaceae</taxon>
        <taxon>Aerococcus</taxon>
    </lineage>
</organism>
<proteinExistence type="inferred from homology"/>
<gene>
    <name evidence="12" type="ORF">OW157_02505</name>
</gene>
<evidence type="ECO:0000256" key="6">
    <source>
        <dbReference type="ARBA" id="ARBA00022827"/>
    </source>
</evidence>
<dbReference type="PANTHER" id="PTHR30040:SF2">
    <property type="entry name" value="FAD:PROTEIN FMN TRANSFERASE"/>
    <property type="match status" value="1"/>
</dbReference>
<keyword evidence="5 10" id="KW-0479">Metal-binding</keyword>
<comment type="cofactor">
    <cofactor evidence="11">
        <name>Mg(2+)</name>
        <dbReference type="ChEBI" id="CHEBI:18420"/>
    </cofactor>
    <cofactor evidence="11">
        <name>Mn(2+)</name>
        <dbReference type="ChEBI" id="CHEBI:29035"/>
    </cofactor>
    <text evidence="11">Magnesium. Can also use manganese.</text>
</comment>
<evidence type="ECO:0000313" key="12">
    <source>
        <dbReference type="EMBL" id="MCZ0725437.1"/>
    </source>
</evidence>
<dbReference type="PANTHER" id="PTHR30040">
    <property type="entry name" value="THIAMINE BIOSYNTHESIS LIPOPROTEIN APBE"/>
    <property type="match status" value="1"/>
</dbReference>
<comment type="caution">
    <text evidence="12">The sequence shown here is derived from an EMBL/GenBank/DDBJ whole genome shotgun (WGS) entry which is preliminary data.</text>
</comment>
<evidence type="ECO:0000256" key="9">
    <source>
        <dbReference type="ARBA" id="ARBA00048540"/>
    </source>
</evidence>
<accession>A0A9X3FVS8</accession>
<dbReference type="EC" id="2.7.1.180" evidence="1 10"/>
<feature type="binding site" evidence="11">
    <location>
        <position position="267"/>
    </location>
    <ligand>
        <name>Mg(2+)</name>
        <dbReference type="ChEBI" id="CHEBI:18420"/>
    </ligand>
</feature>
<comment type="similarity">
    <text evidence="10">Belongs to the ApbE family.</text>
</comment>
<dbReference type="GO" id="GO:0016740">
    <property type="term" value="F:transferase activity"/>
    <property type="evidence" value="ECO:0007669"/>
    <property type="project" value="UniProtKB-UniRule"/>
</dbReference>
<keyword evidence="6 10" id="KW-0274">FAD</keyword>
<evidence type="ECO:0000256" key="5">
    <source>
        <dbReference type="ARBA" id="ARBA00022723"/>
    </source>
</evidence>
<keyword evidence="4 10" id="KW-0808">Transferase</keyword>
<evidence type="ECO:0000256" key="2">
    <source>
        <dbReference type="ARBA" id="ARBA00016337"/>
    </source>
</evidence>
<keyword evidence="3 10" id="KW-0285">Flavoprotein</keyword>
<evidence type="ECO:0000256" key="1">
    <source>
        <dbReference type="ARBA" id="ARBA00011955"/>
    </source>
</evidence>
<dbReference type="RefSeq" id="WP_268752242.1">
    <property type="nucleotide sequence ID" value="NZ_JAPRFQ010000001.1"/>
</dbReference>
<protein>
    <recommendedName>
        <fullName evidence="2 10">FAD:protein FMN transferase</fullName>
        <ecNumber evidence="1 10">2.7.1.180</ecNumber>
    </recommendedName>
    <alternativeName>
        <fullName evidence="8 10">Flavin transferase</fullName>
    </alternativeName>
</protein>
<evidence type="ECO:0000256" key="11">
    <source>
        <dbReference type="PIRSR" id="PIRSR006268-2"/>
    </source>
</evidence>
<dbReference type="AlphaFoldDB" id="A0A9X3FVS8"/>
<keyword evidence="7 10" id="KW-0460">Magnesium</keyword>
<dbReference type="Gene3D" id="3.10.520.10">
    <property type="entry name" value="ApbE-like domains"/>
    <property type="match status" value="1"/>
</dbReference>
<evidence type="ECO:0000256" key="8">
    <source>
        <dbReference type="ARBA" id="ARBA00031306"/>
    </source>
</evidence>
<evidence type="ECO:0000256" key="3">
    <source>
        <dbReference type="ARBA" id="ARBA00022630"/>
    </source>
</evidence>
<dbReference type="GO" id="GO:0046872">
    <property type="term" value="F:metal ion binding"/>
    <property type="evidence" value="ECO:0007669"/>
    <property type="project" value="UniProtKB-UniRule"/>
</dbReference>
<reference evidence="12" key="1">
    <citation type="submission" date="2022-12" db="EMBL/GenBank/DDBJ databases">
        <title>Description and comparative metabolic analysis of Aerococcus sp. nov., isolated from the feces of a pig.</title>
        <authorList>
            <person name="Chang Y.-H."/>
        </authorList>
    </citation>
    <scope>NUCLEOTIDE SEQUENCE</scope>
    <source>
        <strain evidence="12">YH-aer222</strain>
    </source>
</reference>
<keyword evidence="13" id="KW-1185">Reference proteome</keyword>
<dbReference type="InterPro" id="IPR003374">
    <property type="entry name" value="ApbE-like_sf"/>
</dbReference>
<name>A0A9X3FVS8_9LACT</name>
<dbReference type="EMBL" id="JAPRFR010000001">
    <property type="protein sequence ID" value="MCZ0725437.1"/>
    <property type="molecule type" value="Genomic_DNA"/>
</dbReference>
<dbReference type="SUPFAM" id="SSF143631">
    <property type="entry name" value="ApbE-like"/>
    <property type="match status" value="1"/>
</dbReference>
<comment type="catalytic activity">
    <reaction evidence="9 10">
        <text>L-threonyl-[protein] + FAD = FMN-L-threonyl-[protein] + AMP + H(+)</text>
        <dbReference type="Rhea" id="RHEA:36847"/>
        <dbReference type="Rhea" id="RHEA-COMP:11060"/>
        <dbReference type="Rhea" id="RHEA-COMP:11061"/>
        <dbReference type="ChEBI" id="CHEBI:15378"/>
        <dbReference type="ChEBI" id="CHEBI:30013"/>
        <dbReference type="ChEBI" id="CHEBI:57692"/>
        <dbReference type="ChEBI" id="CHEBI:74257"/>
        <dbReference type="ChEBI" id="CHEBI:456215"/>
        <dbReference type="EC" id="2.7.1.180"/>
    </reaction>
</comment>
<dbReference type="InterPro" id="IPR024932">
    <property type="entry name" value="ApbE"/>
</dbReference>
<dbReference type="Proteomes" id="UP001146670">
    <property type="component" value="Unassembled WGS sequence"/>
</dbReference>
<sequence>METQSRQVRMMGTVIDIQVTADQPQTFLDHVEAMLVDFNARFSAHDDQSQLGRLRAAAGKEWVQVSEDVFDLVAIGKEHSLAQPSFLNIAIGPLASAWRIGFTDAQRPSDQMIQNKLALTDPHAIALDFENHCVFLEKTGMSIDLGALAKGYFADKIMDYLADMQVASALINLGGNLMVMGDPPNRPGGQWRIGIQNPKQKRGINDMVIKIDQGSVVTSGIYERYLQLDGKSYHHIFDPNTGYPVASDLASLTIVSPTSLEGEIWTTRLFGLSIPEIMEKVDQETGIEAIAIDKSGQRFASRQVLNMVDLRV</sequence>
<dbReference type="PIRSF" id="PIRSF006268">
    <property type="entry name" value="ApbE"/>
    <property type="match status" value="1"/>
</dbReference>
<evidence type="ECO:0000313" key="13">
    <source>
        <dbReference type="Proteomes" id="UP001146670"/>
    </source>
</evidence>
<dbReference type="Pfam" id="PF02424">
    <property type="entry name" value="ApbE"/>
    <property type="match status" value="1"/>
</dbReference>
<evidence type="ECO:0000256" key="4">
    <source>
        <dbReference type="ARBA" id="ARBA00022679"/>
    </source>
</evidence>
<evidence type="ECO:0000256" key="7">
    <source>
        <dbReference type="ARBA" id="ARBA00022842"/>
    </source>
</evidence>
<evidence type="ECO:0000256" key="10">
    <source>
        <dbReference type="PIRNR" id="PIRNR006268"/>
    </source>
</evidence>
<feature type="binding site" evidence="11">
    <location>
        <position position="147"/>
    </location>
    <ligand>
        <name>Mg(2+)</name>
        <dbReference type="ChEBI" id="CHEBI:18420"/>
    </ligand>
</feature>